<feature type="compositionally biased region" description="Low complexity" evidence="4">
    <location>
        <begin position="730"/>
        <end position="746"/>
    </location>
</feature>
<dbReference type="InterPro" id="IPR021622">
    <property type="entry name" value="Afadin/alpha-actinin-bd"/>
</dbReference>
<dbReference type="Pfam" id="PF11559">
    <property type="entry name" value="ADIP"/>
    <property type="match status" value="1"/>
</dbReference>
<feature type="compositionally biased region" description="Low complexity" evidence="4">
    <location>
        <begin position="656"/>
        <end position="672"/>
    </location>
</feature>
<feature type="compositionally biased region" description="Basic residues" evidence="4">
    <location>
        <begin position="1025"/>
        <end position="1035"/>
    </location>
</feature>
<accession>A0A9P3LFT6</accession>
<comment type="caution">
    <text evidence="5">The sequence shown here is derived from an EMBL/GenBank/DDBJ whole genome shotgun (WGS) entry which is preliminary data.</text>
</comment>
<dbReference type="PANTHER" id="PTHR47057:SF1">
    <property type="entry name" value="AFADIN_ALPHA-ACTININ-BINDING PROTEIN"/>
    <property type="match status" value="1"/>
</dbReference>
<feature type="compositionally biased region" description="Acidic residues" evidence="4">
    <location>
        <begin position="833"/>
        <end position="844"/>
    </location>
</feature>
<name>A0A9P3LFT6_9APHY</name>
<feature type="compositionally biased region" description="Acidic residues" evidence="4">
    <location>
        <begin position="869"/>
        <end position="890"/>
    </location>
</feature>
<feature type="compositionally biased region" description="Basic and acidic residues" evidence="4">
    <location>
        <begin position="594"/>
        <end position="612"/>
    </location>
</feature>
<keyword evidence="6" id="KW-1185">Reference proteome</keyword>
<dbReference type="PANTHER" id="PTHR47057">
    <property type="entry name" value="AFADIN/ALPHA-ACTININ-BINDING"/>
    <property type="match status" value="1"/>
</dbReference>
<comment type="similarity">
    <text evidence="1">Belongs to the ADIP family.</text>
</comment>
<feature type="compositionally biased region" description="Basic residues" evidence="4">
    <location>
        <begin position="949"/>
        <end position="963"/>
    </location>
</feature>
<reference evidence="5 6" key="1">
    <citation type="submission" date="2021-08" db="EMBL/GenBank/DDBJ databases">
        <title>Draft Genome Sequence of Phanerochaete sordida strain YK-624.</title>
        <authorList>
            <person name="Mori T."/>
            <person name="Dohra H."/>
            <person name="Suzuki T."/>
            <person name="Kawagishi H."/>
            <person name="Hirai H."/>
        </authorList>
    </citation>
    <scope>NUCLEOTIDE SEQUENCE [LARGE SCALE GENOMIC DNA]</scope>
    <source>
        <strain evidence="5 6">YK-624</strain>
    </source>
</reference>
<feature type="compositionally biased region" description="Acidic residues" evidence="4">
    <location>
        <begin position="27"/>
        <end position="37"/>
    </location>
</feature>
<feature type="region of interest" description="Disordered" evidence="4">
    <location>
        <begin position="832"/>
        <end position="1054"/>
    </location>
</feature>
<dbReference type="OrthoDB" id="312015at2759"/>
<feature type="compositionally biased region" description="Basic and acidic residues" evidence="4">
    <location>
        <begin position="637"/>
        <end position="655"/>
    </location>
</feature>
<sequence length="1054" mass="112576">MAKKLVHWALETLGSPSLPSLRLPGNYEEESSTESSEENTTATLQYVNTQLIAHGFTYQPGLSLEGTSKEDAEKVLKCLVAMLGQRMEDMSRTEELSTKIRTLSYDHERLQSMYRTATEQAANAEREMNVHKARLASTTRTLTTTTASLKTSQAELQRTRTALQSVRATHQAELKKLEKEKDKLLEKVAKLSDHQFVTRVAGIRYANENAVTHYGGPTTLGPIPLNASATAPPGQGTGDFLEVTLEESMRHRQELAEENRALKTILMRLANEVQSVEFQARCAAADLLSIKKETQDIEVPEPEVLTSVALFPLSPPIPSTASSIVNTLLTSLRDSLRSLADPEGRITTDEGLTATALTGSRRAMQDTAEANEVNGIASLGKQLGAKDREREQERVRHEAEVKKLAGEICKLESELEQARTQASTYAAQIQLTDLSKQVEAMKRPFAIYGSQPEPVPIAVVQPTPMEVDPAPSQPPPPLQQEPPKQLKRQPAKRPPPSAAASSSKQALDGLFRPQPEPEPEPAVAAPSVHTDDDVFAHLPPPSPALSYVEAPVPRPATLEPAPVRRSPRKPKPTSPLRIGIKAGAKRKASEAASPEEKAKAKKAKVEPPKKDAITTSVRGFNSGVVAASSPKPRTRGKVAEKETKATAKGKGKERAAPLAKASGKAAGKLPSKPFDVEVPPSPKPPALPAFVLPPPSPASRLPSLQITAEAGPSRTQPSGPVEDENPFAEPPQAAAPAPTSTQLAPTNSTQASKPVTTSKTSTANAASAPAEPAVPQTPSKRIFPPNGTGRPLAPHMKHAYSPVKPSPLSRILMLASPDSPEEPPIPKLGAVVEESEDETDVDDDGAAHNPVSPTPVRRSTRLSFAQELAAEDDGMDSDDEMAMSDAEEVEVLIRGKAKGKQRASLVAKATAPARAAKPSTSRAAAEPKGRTRTRSSPRGLPKEKENARKSPRARAKLVQRARTRSGSSAEGEHTKRSTVIGGGIKKTRPSTRAAAAKPGPSKSTTPATVPPLELEELEPAPKGGMKPKGKLRGAPRRVPIDSSEAAPSVPAWRG</sequence>
<feature type="region of interest" description="Disordered" evidence="4">
    <location>
        <begin position="463"/>
        <end position="804"/>
    </location>
</feature>
<proteinExistence type="inferred from homology"/>
<evidence type="ECO:0000313" key="6">
    <source>
        <dbReference type="Proteomes" id="UP000703269"/>
    </source>
</evidence>
<feature type="compositionally biased region" description="Pro residues" evidence="4">
    <location>
        <begin position="679"/>
        <end position="697"/>
    </location>
</feature>
<dbReference type="AlphaFoldDB" id="A0A9P3LFT6"/>
<dbReference type="EMBL" id="BPQB01000035">
    <property type="protein sequence ID" value="GJE93866.1"/>
    <property type="molecule type" value="Genomic_DNA"/>
</dbReference>
<evidence type="ECO:0000256" key="4">
    <source>
        <dbReference type="SAM" id="MobiDB-lite"/>
    </source>
</evidence>
<keyword evidence="2 3" id="KW-0175">Coiled coil</keyword>
<feature type="compositionally biased region" description="Low complexity" evidence="4">
    <location>
        <begin position="756"/>
        <end position="774"/>
    </location>
</feature>
<protein>
    <submittedName>
        <fullName evidence="5">Afadin and alpha-actinin-binding-domain-containing protein</fullName>
    </submittedName>
</protein>
<gene>
    <name evidence="5" type="ORF">PsYK624_100310</name>
</gene>
<feature type="compositionally biased region" description="Low complexity" evidence="4">
    <location>
        <begin position="907"/>
        <end position="924"/>
    </location>
</feature>
<organism evidence="5 6">
    <name type="scientific">Phanerochaete sordida</name>
    <dbReference type="NCBI Taxonomy" id="48140"/>
    <lineage>
        <taxon>Eukaryota</taxon>
        <taxon>Fungi</taxon>
        <taxon>Dikarya</taxon>
        <taxon>Basidiomycota</taxon>
        <taxon>Agaricomycotina</taxon>
        <taxon>Agaricomycetes</taxon>
        <taxon>Polyporales</taxon>
        <taxon>Phanerochaetaceae</taxon>
        <taxon>Phanerochaete</taxon>
    </lineage>
</organism>
<feature type="region of interest" description="Disordered" evidence="4">
    <location>
        <begin position="21"/>
        <end position="40"/>
    </location>
</feature>
<dbReference type="Proteomes" id="UP000703269">
    <property type="component" value="Unassembled WGS sequence"/>
</dbReference>
<evidence type="ECO:0000313" key="5">
    <source>
        <dbReference type="EMBL" id="GJE93866.1"/>
    </source>
</evidence>
<evidence type="ECO:0000256" key="3">
    <source>
        <dbReference type="SAM" id="Coils"/>
    </source>
</evidence>
<feature type="compositionally biased region" description="Pro residues" evidence="4">
    <location>
        <begin position="471"/>
        <end position="480"/>
    </location>
</feature>
<evidence type="ECO:0000256" key="1">
    <source>
        <dbReference type="ARBA" id="ARBA00009291"/>
    </source>
</evidence>
<feature type="coiled-coil region" evidence="3">
    <location>
        <begin position="107"/>
        <end position="194"/>
    </location>
</feature>
<evidence type="ECO:0000256" key="2">
    <source>
        <dbReference type="ARBA" id="ARBA00023054"/>
    </source>
</evidence>